<dbReference type="Gene3D" id="1.20.5.440">
    <property type="entry name" value="ATP synthase delta/epsilon subunit, C-terminal domain"/>
    <property type="match status" value="1"/>
</dbReference>
<evidence type="ECO:0000256" key="16">
    <source>
        <dbReference type="SAM" id="Coils"/>
    </source>
</evidence>
<dbReference type="InterPro" id="IPR036794">
    <property type="entry name" value="ATP_F1_dsu/esu_C_sf"/>
</dbReference>
<dbReference type="Proteomes" id="UP000216475">
    <property type="component" value="Unassembled WGS sequence"/>
</dbReference>
<dbReference type="PANTHER" id="PTHR13822:SF10">
    <property type="entry name" value="ATP SYNTHASE EPSILON CHAIN, CHLOROPLASTIC"/>
    <property type="match status" value="1"/>
</dbReference>
<evidence type="ECO:0000313" key="24">
    <source>
        <dbReference type="Proteomes" id="UP000216852"/>
    </source>
</evidence>
<keyword evidence="16" id="KW-0175">Coiled coil</keyword>
<evidence type="ECO:0000256" key="6">
    <source>
        <dbReference type="ARBA" id="ARBA00022475"/>
    </source>
</evidence>
<evidence type="ECO:0000259" key="18">
    <source>
        <dbReference type="Pfam" id="PF02823"/>
    </source>
</evidence>
<organism evidence="19 22">
    <name type="scientific">Terribacillus saccharophilus</name>
    <dbReference type="NCBI Taxonomy" id="361277"/>
    <lineage>
        <taxon>Bacteria</taxon>
        <taxon>Bacillati</taxon>
        <taxon>Bacillota</taxon>
        <taxon>Bacilli</taxon>
        <taxon>Bacillales</taxon>
        <taxon>Bacillaceae</taxon>
        <taxon>Terribacillus</taxon>
    </lineage>
</organism>
<keyword evidence="24" id="KW-1185">Reference proteome</keyword>
<accession>A0A268AEN0</accession>
<feature type="domain" description="ATP synthase F1 complex delta/epsilon subunit N-terminal" evidence="18">
    <location>
        <begin position="7"/>
        <end position="83"/>
    </location>
</feature>
<dbReference type="FunFam" id="1.20.5.440:FF:000001">
    <property type="entry name" value="ATP synthase epsilon chain"/>
    <property type="match status" value="1"/>
</dbReference>
<comment type="caution">
    <text evidence="19">The sequence shown here is derived from an EMBL/GenBank/DDBJ whole genome shotgun (WGS) entry which is preliminary data.</text>
</comment>
<dbReference type="FunFam" id="2.60.15.10:FF:000001">
    <property type="entry name" value="ATP synthase epsilon chain"/>
    <property type="match status" value="1"/>
</dbReference>
<reference evidence="22 23" key="1">
    <citation type="submission" date="2017-07" db="EMBL/GenBank/DDBJ databases">
        <title>Isolation and whole genome analysis of endospore-forming bacteria from heroin.</title>
        <authorList>
            <person name="Kalinowski J."/>
            <person name="Ahrens B."/>
            <person name="Al-Dilaimi A."/>
            <person name="Winkler A."/>
            <person name="Wibberg D."/>
            <person name="Schleenbecker U."/>
            <person name="Ruckert C."/>
            <person name="Wolfel R."/>
            <person name="Grass G."/>
        </authorList>
    </citation>
    <scope>NUCLEOTIDE SEQUENCE [LARGE SCALE GENOMIC DNA]</scope>
    <source>
        <strain evidence="21 23">7509</strain>
        <strain evidence="20 24">7517-1</strain>
        <strain evidence="19 22">7528</strain>
    </source>
</reference>
<dbReference type="GO" id="GO:0005886">
    <property type="term" value="C:plasma membrane"/>
    <property type="evidence" value="ECO:0007669"/>
    <property type="project" value="UniProtKB-SubCell"/>
</dbReference>
<keyword evidence="6 14" id="KW-1003">Cell membrane</keyword>
<evidence type="ECO:0000256" key="4">
    <source>
        <dbReference type="ARBA" id="ARBA00014480"/>
    </source>
</evidence>
<evidence type="ECO:0000256" key="5">
    <source>
        <dbReference type="ARBA" id="ARBA00022448"/>
    </source>
</evidence>
<dbReference type="Proteomes" id="UP000216852">
    <property type="component" value="Unassembled WGS sequence"/>
</dbReference>
<feature type="coiled-coil region" evidence="16">
    <location>
        <begin position="91"/>
        <end position="118"/>
    </location>
</feature>
<comment type="subcellular location">
    <subcellularLocation>
        <location evidence="2 14">Cell membrane</location>
        <topology evidence="2 14">Peripheral membrane protein</topology>
    </subcellularLocation>
</comment>
<dbReference type="SUPFAM" id="SSF46604">
    <property type="entry name" value="Epsilon subunit of F1F0-ATP synthase C-terminal domain"/>
    <property type="match status" value="1"/>
</dbReference>
<dbReference type="GO" id="GO:0005524">
    <property type="term" value="F:ATP binding"/>
    <property type="evidence" value="ECO:0007669"/>
    <property type="project" value="UniProtKB-UniRule"/>
</dbReference>
<keyword evidence="9 14" id="KW-0472">Membrane</keyword>
<keyword evidence="7 14" id="KW-0375">Hydrogen ion transport</keyword>
<evidence type="ECO:0000259" key="17">
    <source>
        <dbReference type="Pfam" id="PF00401"/>
    </source>
</evidence>
<name>A0A268AEN0_9BACI</name>
<evidence type="ECO:0000256" key="9">
    <source>
        <dbReference type="ARBA" id="ARBA00023136"/>
    </source>
</evidence>
<evidence type="ECO:0000313" key="23">
    <source>
        <dbReference type="Proteomes" id="UP000216475"/>
    </source>
</evidence>
<evidence type="ECO:0000256" key="13">
    <source>
        <dbReference type="ARBA" id="ARBA00031795"/>
    </source>
</evidence>
<evidence type="ECO:0000256" key="14">
    <source>
        <dbReference type="HAMAP-Rule" id="MF_00530"/>
    </source>
</evidence>
<keyword evidence="10 14" id="KW-0139">CF(1)</keyword>
<evidence type="ECO:0000313" key="19">
    <source>
        <dbReference type="EMBL" id="PAD22565.1"/>
    </source>
</evidence>
<evidence type="ECO:0000256" key="12">
    <source>
        <dbReference type="ARBA" id="ARBA00030215"/>
    </source>
</evidence>
<evidence type="ECO:0000313" key="21">
    <source>
        <dbReference type="EMBL" id="PAE09509.1"/>
    </source>
</evidence>
<evidence type="ECO:0000256" key="7">
    <source>
        <dbReference type="ARBA" id="ARBA00022781"/>
    </source>
</evidence>
<proteinExistence type="inferred from homology"/>
<sequence>MMSTVTTSIVTPDGPVLEEDYEMVSCTAENGELGILPGHIPLVAPLKVSSVRLQIQGRTDYVSVSGGFLEVRPDRVTILAQSAERASDIDVDRAEQAKQRAEKRLQDKQANLDQIRAEQALNRAINRLDVASHAR</sequence>
<dbReference type="InterPro" id="IPR020547">
    <property type="entry name" value="ATP_synth_F1_esu_C"/>
</dbReference>
<evidence type="ECO:0000256" key="2">
    <source>
        <dbReference type="ARBA" id="ARBA00004202"/>
    </source>
</evidence>
<dbReference type="EMBL" id="NPBH01000003">
    <property type="protein sequence ID" value="PAE09509.1"/>
    <property type="molecule type" value="Genomic_DNA"/>
</dbReference>
<dbReference type="InterPro" id="IPR001469">
    <property type="entry name" value="ATP_synth_F1_dsu/esu"/>
</dbReference>
<evidence type="ECO:0000256" key="10">
    <source>
        <dbReference type="ARBA" id="ARBA00023196"/>
    </source>
</evidence>
<dbReference type="NCBIfam" id="NF001846">
    <property type="entry name" value="PRK00571.1-3"/>
    <property type="match status" value="1"/>
</dbReference>
<keyword evidence="5 14" id="KW-0813">Transport</keyword>
<comment type="function">
    <text evidence="1 14">Produces ATP from ADP in the presence of a proton gradient across the membrane.</text>
</comment>
<dbReference type="InterPro" id="IPR020546">
    <property type="entry name" value="ATP_synth_F1_dsu/esu_N"/>
</dbReference>
<dbReference type="EMBL" id="NPBV01000002">
    <property type="protein sequence ID" value="PAD22565.1"/>
    <property type="molecule type" value="Genomic_DNA"/>
</dbReference>
<dbReference type="CDD" id="cd12152">
    <property type="entry name" value="F1-ATPase_delta"/>
    <property type="match status" value="1"/>
</dbReference>
<dbReference type="Proteomes" id="UP000216013">
    <property type="component" value="Unassembled WGS sequence"/>
</dbReference>
<dbReference type="GO" id="GO:0045259">
    <property type="term" value="C:proton-transporting ATP synthase complex"/>
    <property type="evidence" value="ECO:0007669"/>
    <property type="project" value="UniProtKB-KW"/>
</dbReference>
<dbReference type="SUPFAM" id="SSF51344">
    <property type="entry name" value="Epsilon subunit of F1F0-ATP synthase N-terminal domain"/>
    <property type="match status" value="1"/>
</dbReference>
<dbReference type="Gene3D" id="2.60.15.10">
    <property type="entry name" value="F0F1 ATP synthase delta/epsilon subunit, N-terminal"/>
    <property type="match status" value="1"/>
</dbReference>
<dbReference type="NCBIfam" id="NF009980">
    <property type="entry name" value="PRK13446.1"/>
    <property type="match status" value="1"/>
</dbReference>
<evidence type="ECO:0000256" key="11">
    <source>
        <dbReference type="ARBA" id="ARBA00023310"/>
    </source>
</evidence>
<feature type="domain" description="ATP synthase epsilon subunit C-terminal" evidence="17">
    <location>
        <begin position="88"/>
        <end position="131"/>
    </location>
</feature>
<evidence type="ECO:0000256" key="15">
    <source>
        <dbReference type="RuleBase" id="RU003656"/>
    </source>
</evidence>
<dbReference type="NCBIfam" id="TIGR01216">
    <property type="entry name" value="ATP_synt_epsi"/>
    <property type="match status" value="1"/>
</dbReference>
<evidence type="ECO:0000256" key="8">
    <source>
        <dbReference type="ARBA" id="ARBA00023065"/>
    </source>
</evidence>
<comment type="similarity">
    <text evidence="3 14 15">Belongs to the ATPase epsilon chain family.</text>
</comment>
<dbReference type="EMBL" id="NPBJ01000021">
    <property type="protein sequence ID" value="PAD99732.1"/>
    <property type="molecule type" value="Genomic_DNA"/>
</dbReference>
<dbReference type="AlphaFoldDB" id="A0A268AEN0"/>
<comment type="subunit">
    <text evidence="14 15">F-type ATPases have 2 components, CF(1) - the catalytic core - and CF(0) - the membrane proton channel. CF(1) has five subunits: alpha(3), beta(3), gamma(1), delta(1), epsilon(1). CF(0) has three main subunits: a, b and c.</text>
</comment>
<dbReference type="InterPro" id="IPR036771">
    <property type="entry name" value="ATPsynth_dsu/esu_N"/>
</dbReference>
<dbReference type="PANTHER" id="PTHR13822">
    <property type="entry name" value="ATP SYNTHASE DELTA/EPSILON CHAIN"/>
    <property type="match status" value="1"/>
</dbReference>
<dbReference type="HAMAP" id="MF_00530">
    <property type="entry name" value="ATP_synth_epsil_bac"/>
    <property type="match status" value="1"/>
</dbReference>
<keyword evidence="11 14" id="KW-0066">ATP synthesis</keyword>
<evidence type="ECO:0000313" key="22">
    <source>
        <dbReference type="Proteomes" id="UP000216013"/>
    </source>
</evidence>
<evidence type="ECO:0000256" key="3">
    <source>
        <dbReference type="ARBA" id="ARBA00005712"/>
    </source>
</evidence>
<dbReference type="Pfam" id="PF00401">
    <property type="entry name" value="ATP-synt_DE"/>
    <property type="match status" value="1"/>
</dbReference>
<keyword evidence="8 14" id="KW-0406">Ion transport</keyword>
<evidence type="ECO:0000256" key="1">
    <source>
        <dbReference type="ARBA" id="ARBA00003543"/>
    </source>
</evidence>
<evidence type="ECO:0000313" key="20">
    <source>
        <dbReference type="EMBL" id="PAD99732.1"/>
    </source>
</evidence>
<gene>
    <name evidence="14" type="primary">atpC</name>
    <name evidence="20" type="ORF">CHH48_10805</name>
    <name evidence="19" type="ORF">CHH64_02310</name>
    <name evidence="21" type="ORF">CHI12_00705</name>
</gene>
<protein>
    <recommendedName>
        <fullName evidence="4 14">ATP synthase epsilon chain</fullName>
    </recommendedName>
    <alternativeName>
        <fullName evidence="13 14">ATP synthase F1 sector epsilon subunit</fullName>
    </alternativeName>
    <alternativeName>
        <fullName evidence="12 14">F-ATPase epsilon subunit</fullName>
    </alternativeName>
</protein>
<dbReference type="Pfam" id="PF02823">
    <property type="entry name" value="ATP-synt_DE_N"/>
    <property type="match status" value="1"/>
</dbReference>
<dbReference type="GO" id="GO:0046933">
    <property type="term" value="F:proton-transporting ATP synthase activity, rotational mechanism"/>
    <property type="evidence" value="ECO:0007669"/>
    <property type="project" value="UniProtKB-UniRule"/>
</dbReference>